<protein>
    <submittedName>
        <fullName evidence="3">OLC1v1024819C1</fullName>
    </submittedName>
</protein>
<dbReference type="AlphaFoldDB" id="A0AAV1C3S0"/>
<gene>
    <name evidence="3" type="ORF">OLC1_LOCUS2359</name>
</gene>
<feature type="compositionally biased region" description="Acidic residues" evidence="1">
    <location>
        <begin position="62"/>
        <end position="72"/>
    </location>
</feature>
<evidence type="ECO:0000256" key="1">
    <source>
        <dbReference type="SAM" id="MobiDB-lite"/>
    </source>
</evidence>
<organism evidence="3 4">
    <name type="scientific">Oldenlandia corymbosa var. corymbosa</name>
    <dbReference type="NCBI Taxonomy" id="529605"/>
    <lineage>
        <taxon>Eukaryota</taxon>
        <taxon>Viridiplantae</taxon>
        <taxon>Streptophyta</taxon>
        <taxon>Embryophyta</taxon>
        <taxon>Tracheophyta</taxon>
        <taxon>Spermatophyta</taxon>
        <taxon>Magnoliopsida</taxon>
        <taxon>eudicotyledons</taxon>
        <taxon>Gunneridae</taxon>
        <taxon>Pentapetalae</taxon>
        <taxon>asterids</taxon>
        <taxon>lamiids</taxon>
        <taxon>Gentianales</taxon>
        <taxon>Rubiaceae</taxon>
        <taxon>Rubioideae</taxon>
        <taxon>Spermacoceae</taxon>
        <taxon>Hedyotis-Oldenlandia complex</taxon>
        <taxon>Oldenlandia</taxon>
    </lineage>
</organism>
<dbReference type="Proteomes" id="UP001161247">
    <property type="component" value="Chromosome 1"/>
</dbReference>
<evidence type="ECO:0000256" key="2">
    <source>
        <dbReference type="SAM" id="SignalP"/>
    </source>
</evidence>
<feature type="region of interest" description="Disordered" evidence="1">
    <location>
        <begin position="51"/>
        <end position="87"/>
    </location>
</feature>
<accession>A0AAV1C3S0</accession>
<dbReference type="EMBL" id="OX459118">
    <property type="protein sequence ID" value="CAI9090125.1"/>
    <property type="molecule type" value="Genomic_DNA"/>
</dbReference>
<proteinExistence type="predicted"/>
<feature type="signal peptide" evidence="2">
    <location>
        <begin position="1"/>
        <end position="28"/>
    </location>
</feature>
<keyword evidence="4" id="KW-1185">Reference proteome</keyword>
<sequence>MASSKKFVVGFVMVLLVVSLLHQTEVDAQHNNGHFNGLDHQTLTSIKAAQTNQFVDQNHDDDSNDQGDDDFNPEVSERQSELLPENTSGLIGFNIEGVRTSFEVISSTKMWRGEDHVRSPDEVSEVPDYGEWSNLVSVKFFIVGGGVVCDQQER</sequence>
<feature type="chain" id="PRO_5043942571" evidence="2">
    <location>
        <begin position="29"/>
        <end position="154"/>
    </location>
</feature>
<evidence type="ECO:0000313" key="3">
    <source>
        <dbReference type="EMBL" id="CAI9090125.1"/>
    </source>
</evidence>
<reference evidence="3" key="1">
    <citation type="submission" date="2023-03" db="EMBL/GenBank/DDBJ databases">
        <authorList>
            <person name="Julca I."/>
        </authorList>
    </citation>
    <scope>NUCLEOTIDE SEQUENCE</scope>
</reference>
<name>A0AAV1C3S0_OLDCO</name>
<evidence type="ECO:0000313" key="4">
    <source>
        <dbReference type="Proteomes" id="UP001161247"/>
    </source>
</evidence>
<keyword evidence="2" id="KW-0732">Signal</keyword>